<dbReference type="EMBL" id="MU826381">
    <property type="protein sequence ID" value="KAJ7377265.1"/>
    <property type="molecule type" value="Genomic_DNA"/>
</dbReference>
<dbReference type="Pfam" id="PF16076">
    <property type="entry name" value="Acyltransf_C"/>
    <property type="match status" value="1"/>
</dbReference>
<accession>A0A9X0CVM4</accession>
<dbReference type="PANTHER" id="PTHR10983">
    <property type="entry name" value="1-ACYLGLYCEROL-3-PHOSPHATE ACYLTRANSFERASE-RELATED"/>
    <property type="match status" value="1"/>
</dbReference>
<keyword evidence="2 6" id="KW-0808">Transferase</keyword>
<evidence type="ECO:0000259" key="5">
    <source>
        <dbReference type="SMART" id="SM00563"/>
    </source>
</evidence>
<dbReference type="Proteomes" id="UP001163046">
    <property type="component" value="Unassembled WGS sequence"/>
</dbReference>
<keyword evidence="4" id="KW-0472">Membrane</keyword>
<evidence type="ECO:0000256" key="1">
    <source>
        <dbReference type="ARBA" id="ARBA00008655"/>
    </source>
</evidence>
<dbReference type="CDD" id="cd07990">
    <property type="entry name" value="LPLAT_LCLAT1-like"/>
    <property type="match status" value="1"/>
</dbReference>
<organism evidence="6 7">
    <name type="scientific">Desmophyllum pertusum</name>
    <dbReference type="NCBI Taxonomy" id="174260"/>
    <lineage>
        <taxon>Eukaryota</taxon>
        <taxon>Metazoa</taxon>
        <taxon>Cnidaria</taxon>
        <taxon>Anthozoa</taxon>
        <taxon>Hexacorallia</taxon>
        <taxon>Scleractinia</taxon>
        <taxon>Caryophylliina</taxon>
        <taxon>Caryophylliidae</taxon>
        <taxon>Desmophyllum</taxon>
    </lineage>
</organism>
<evidence type="ECO:0000313" key="6">
    <source>
        <dbReference type="EMBL" id="KAJ7377265.1"/>
    </source>
</evidence>
<reference evidence="6" key="1">
    <citation type="submission" date="2023-01" db="EMBL/GenBank/DDBJ databases">
        <title>Genome assembly of the deep-sea coral Lophelia pertusa.</title>
        <authorList>
            <person name="Herrera S."/>
            <person name="Cordes E."/>
        </authorList>
    </citation>
    <scope>NUCLEOTIDE SEQUENCE</scope>
    <source>
        <strain evidence="6">USNM1676648</strain>
        <tissue evidence="6">Polyp</tissue>
    </source>
</reference>
<evidence type="ECO:0000256" key="4">
    <source>
        <dbReference type="SAM" id="Phobius"/>
    </source>
</evidence>
<dbReference type="GO" id="GO:0036149">
    <property type="term" value="P:phosphatidylinositol acyl-chain remodeling"/>
    <property type="evidence" value="ECO:0007669"/>
    <property type="project" value="TreeGrafter"/>
</dbReference>
<keyword evidence="3 6" id="KW-0012">Acyltransferase</keyword>
<feature type="domain" description="Phospholipid/glycerol acyltransferase" evidence="5">
    <location>
        <begin position="88"/>
        <end position="213"/>
    </location>
</feature>
<dbReference type="GO" id="GO:0005783">
    <property type="term" value="C:endoplasmic reticulum"/>
    <property type="evidence" value="ECO:0007669"/>
    <property type="project" value="TreeGrafter"/>
</dbReference>
<dbReference type="GO" id="GO:0003841">
    <property type="term" value="F:1-acylglycerol-3-phosphate O-acyltransferase activity"/>
    <property type="evidence" value="ECO:0007669"/>
    <property type="project" value="UniProtKB-EC"/>
</dbReference>
<evidence type="ECO:0000256" key="3">
    <source>
        <dbReference type="ARBA" id="ARBA00023315"/>
    </source>
</evidence>
<dbReference type="InterPro" id="IPR032098">
    <property type="entry name" value="Acyltransf_C"/>
</dbReference>
<evidence type="ECO:0000313" key="7">
    <source>
        <dbReference type="Proteomes" id="UP001163046"/>
    </source>
</evidence>
<dbReference type="EC" id="2.3.1.51" evidence="6"/>
<comment type="caution">
    <text evidence="6">The sequence shown here is derived from an EMBL/GenBank/DDBJ whole genome shotgun (WGS) entry which is preliminary data.</text>
</comment>
<dbReference type="SMART" id="SM00563">
    <property type="entry name" value="PlsC"/>
    <property type="match status" value="1"/>
</dbReference>
<dbReference type="AlphaFoldDB" id="A0A9X0CVM4"/>
<protein>
    <submittedName>
        <fullName evidence="6">1-acyl-sn-glycerol-3-phosphate acyltransferase epsilon</fullName>
        <ecNumber evidence="6">2.3.1.51</ecNumber>
    </submittedName>
</protein>
<dbReference type="PANTHER" id="PTHR10983:SF73">
    <property type="entry name" value="1-ACYL-SN-GLYCEROL-3-PHOSPHATE ACYLTRANSFERASE EPSILON"/>
    <property type="match status" value="1"/>
</dbReference>
<evidence type="ECO:0000256" key="2">
    <source>
        <dbReference type="ARBA" id="ARBA00022679"/>
    </source>
</evidence>
<keyword evidence="4" id="KW-0812">Transmembrane</keyword>
<proteinExistence type="inferred from homology"/>
<feature type="transmembrane region" description="Helical" evidence="4">
    <location>
        <begin position="13"/>
        <end position="34"/>
    </location>
</feature>
<name>A0A9X0CVM4_9CNID</name>
<feature type="transmembrane region" description="Helical" evidence="4">
    <location>
        <begin position="342"/>
        <end position="362"/>
    </location>
</feature>
<dbReference type="SUPFAM" id="SSF69593">
    <property type="entry name" value="Glycerol-3-phosphate (1)-acyltransferase"/>
    <property type="match status" value="1"/>
</dbReference>
<keyword evidence="4" id="KW-1133">Transmembrane helix</keyword>
<dbReference type="InterPro" id="IPR002123">
    <property type="entry name" value="Plipid/glycerol_acylTrfase"/>
</dbReference>
<gene>
    <name evidence="6" type="primary">AGPAT5</name>
    <name evidence="6" type="ORF">OS493_030076</name>
</gene>
<keyword evidence="7" id="KW-1185">Reference proteome</keyword>
<sequence>MLTALGHMQLLRFVGPAAVILGVAPQYLMAWLTWRLASLPLPRRIFERGDEMFYDMYQSLICFFFETCTGAEVTFYGDQIPWDKQENVIVLCNHQSSVDWIVSDFLAIRQGSLGRMRYILKSGLKYLPLYGFYFAQHSCIYVKRSGAEDLQHVERKLTEMKDRQMPMWLVIFPEGTRYNVTNTAALEKSRAFAAEQGLPVLSHVLTPRTKATEASFEILSLDYLDAVYDLTIAYSIANENPVPRKPAPSMSDFLISQGQQVHVYCRRHAARDIPRDIEERKRWIHETFVEKDRILNRFYNEGGKMPGVPRKRRLPWSRTFPYFVFWMAALLPFLMTKWGRSAYWKMWLVSSFGTVSYMMLLFGKVQR</sequence>
<dbReference type="OrthoDB" id="189226at2759"/>
<comment type="similarity">
    <text evidence="1">Belongs to the 1-acyl-sn-glycerol-3-phosphate acyltransferase family.</text>
</comment>
<feature type="transmembrane region" description="Helical" evidence="4">
    <location>
        <begin position="319"/>
        <end position="336"/>
    </location>
</feature>
<dbReference type="Pfam" id="PF01553">
    <property type="entry name" value="Acyltransferase"/>
    <property type="match status" value="1"/>
</dbReference>